<dbReference type="SUPFAM" id="SSF52317">
    <property type="entry name" value="Class I glutamine amidotransferase-like"/>
    <property type="match status" value="1"/>
</dbReference>
<dbReference type="PANTHER" id="PTHR11922:SF2">
    <property type="entry name" value="GMP SYNTHASE [GLUTAMINE-HYDROLYZING]"/>
    <property type="match status" value="1"/>
</dbReference>
<dbReference type="PROSITE" id="PS51553">
    <property type="entry name" value="GMPS_ATP_PPASE"/>
    <property type="match status" value="1"/>
</dbReference>
<dbReference type="SUPFAM" id="SSF52402">
    <property type="entry name" value="Adenine nucleotide alpha hydrolases-like"/>
    <property type="match status" value="1"/>
</dbReference>
<evidence type="ECO:0000256" key="9">
    <source>
        <dbReference type="HAMAP-Rule" id="MF_00344"/>
    </source>
</evidence>
<dbReference type="FunFam" id="3.40.50.880:FF:000001">
    <property type="entry name" value="GMP synthase [glutamine-hydrolyzing]"/>
    <property type="match status" value="1"/>
</dbReference>
<evidence type="ECO:0000313" key="12">
    <source>
        <dbReference type="EMBL" id="QBD80531.1"/>
    </source>
</evidence>
<keyword evidence="8 9" id="KW-0315">Glutamine amidotransferase</keyword>
<dbReference type="SUPFAM" id="SSF54810">
    <property type="entry name" value="GMP synthetase C-terminal dimerisation domain"/>
    <property type="match status" value="1"/>
</dbReference>
<comment type="catalytic activity">
    <reaction evidence="9">
        <text>XMP + L-glutamine + ATP + H2O = GMP + L-glutamate + AMP + diphosphate + 2 H(+)</text>
        <dbReference type="Rhea" id="RHEA:11680"/>
        <dbReference type="ChEBI" id="CHEBI:15377"/>
        <dbReference type="ChEBI" id="CHEBI:15378"/>
        <dbReference type="ChEBI" id="CHEBI:29985"/>
        <dbReference type="ChEBI" id="CHEBI:30616"/>
        <dbReference type="ChEBI" id="CHEBI:33019"/>
        <dbReference type="ChEBI" id="CHEBI:57464"/>
        <dbReference type="ChEBI" id="CHEBI:58115"/>
        <dbReference type="ChEBI" id="CHEBI:58359"/>
        <dbReference type="ChEBI" id="CHEBI:456215"/>
        <dbReference type="EC" id="6.3.5.2"/>
    </reaction>
</comment>
<evidence type="ECO:0000256" key="6">
    <source>
        <dbReference type="ARBA" id="ARBA00022755"/>
    </source>
</evidence>
<dbReference type="EMBL" id="CP035758">
    <property type="protein sequence ID" value="QBD80531.1"/>
    <property type="molecule type" value="Genomic_DNA"/>
</dbReference>
<dbReference type="Gene3D" id="3.40.50.620">
    <property type="entry name" value="HUPs"/>
    <property type="match status" value="1"/>
</dbReference>
<dbReference type="GO" id="GO:0003921">
    <property type="term" value="F:GMP synthase activity"/>
    <property type="evidence" value="ECO:0007669"/>
    <property type="project" value="InterPro"/>
</dbReference>
<feature type="domain" description="GMPS ATP-PPase" evidence="11">
    <location>
        <begin position="220"/>
        <end position="417"/>
    </location>
</feature>
<keyword evidence="6 9" id="KW-0658">Purine biosynthesis</keyword>
<dbReference type="Gene3D" id="3.30.300.10">
    <property type="match status" value="1"/>
</dbReference>
<dbReference type="GO" id="GO:0005524">
    <property type="term" value="F:ATP binding"/>
    <property type="evidence" value="ECO:0007669"/>
    <property type="project" value="UniProtKB-UniRule"/>
</dbReference>
<dbReference type="InterPro" id="IPR025777">
    <property type="entry name" value="GMPS_ATP_PPase_dom"/>
</dbReference>
<dbReference type="InterPro" id="IPR004739">
    <property type="entry name" value="GMP_synth_GATase"/>
</dbReference>
<accession>A0A4V0YZQ4</accession>
<keyword evidence="13" id="KW-1185">Reference proteome</keyword>
<dbReference type="PRINTS" id="PR00097">
    <property type="entry name" value="ANTSNTHASEII"/>
</dbReference>
<dbReference type="Gene3D" id="3.40.50.880">
    <property type="match status" value="1"/>
</dbReference>
<evidence type="ECO:0000256" key="8">
    <source>
        <dbReference type="ARBA" id="ARBA00022962"/>
    </source>
</evidence>
<proteinExistence type="inferred from homology"/>
<dbReference type="EC" id="6.3.5.2" evidence="9"/>
<name>A0A4V0YZQ4_KTERU</name>
<evidence type="ECO:0000256" key="4">
    <source>
        <dbReference type="ARBA" id="ARBA00022741"/>
    </source>
</evidence>
<feature type="active site" description="Nucleophile" evidence="9">
    <location>
        <position position="89"/>
    </location>
</feature>
<evidence type="ECO:0000256" key="3">
    <source>
        <dbReference type="ARBA" id="ARBA00022598"/>
    </source>
</evidence>
<dbReference type="NCBIfam" id="TIGR00888">
    <property type="entry name" value="guaA_Nterm"/>
    <property type="match status" value="1"/>
</dbReference>
<evidence type="ECO:0000256" key="7">
    <source>
        <dbReference type="ARBA" id="ARBA00022840"/>
    </source>
</evidence>
<dbReference type="InterPro" id="IPR022955">
    <property type="entry name" value="GMP_synthase"/>
</dbReference>
<dbReference type="Pfam" id="PF03054">
    <property type="entry name" value="tRNA_Me_trans"/>
    <property type="match status" value="1"/>
</dbReference>
<dbReference type="NCBIfam" id="TIGR00884">
    <property type="entry name" value="guaA_Cterm"/>
    <property type="match status" value="1"/>
</dbReference>
<keyword evidence="7 9" id="KW-0067">ATP-binding</keyword>
<dbReference type="OrthoDB" id="9802219at2"/>
<dbReference type="GO" id="GO:0005829">
    <property type="term" value="C:cytosol"/>
    <property type="evidence" value="ECO:0007669"/>
    <property type="project" value="TreeGrafter"/>
</dbReference>
<protein>
    <recommendedName>
        <fullName evidence="9">GMP synthase [glutamine-hydrolyzing]</fullName>
        <ecNumber evidence="9">6.3.5.2</ecNumber>
    </recommendedName>
    <alternativeName>
        <fullName evidence="9">GMP synthetase</fullName>
    </alternativeName>
    <alternativeName>
        <fullName evidence="9">Glutamine amidotransferase</fullName>
    </alternativeName>
</protein>
<dbReference type="RefSeq" id="WP_129891595.1">
    <property type="nucleotide sequence ID" value="NZ_CP035758.1"/>
</dbReference>
<dbReference type="PANTHER" id="PTHR11922">
    <property type="entry name" value="GMP SYNTHASE-RELATED"/>
    <property type="match status" value="1"/>
</dbReference>
<dbReference type="FunFam" id="3.30.300.10:FF:000002">
    <property type="entry name" value="GMP synthase [glutamine-hydrolyzing]"/>
    <property type="match status" value="1"/>
</dbReference>
<dbReference type="InterPro" id="IPR014729">
    <property type="entry name" value="Rossmann-like_a/b/a_fold"/>
</dbReference>
<reference evidence="12 13" key="1">
    <citation type="submission" date="2019-01" db="EMBL/GenBank/DDBJ databases">
        <title>Ktedonosporobacter rubrisoli SCAWS-G2.</title>
        <authorList>
            <person name="Huang Y."/>
            <person name="Yan B."/>
        </authorList>
    </citation>
    <scope>NUCLEOTIDE SEQUENCE [LARGE SCALE GENOMIC DNA]</scope>
    <source>
        <strain evidence="12 13">SCAWS-G2</strain>
    </source>
</reference>
<dbReference type="KEGG" id="kbs:EPA93_32985"/>
<dbReference type="CDD" id="cd01997">
    <property type="entry name" value="GMP_synthase_C"/>
    <property type="match status" value="1"/>
</dbReference>
<keyword evidence="4 9" id="KW-0547">Nucleotide-binding</keyword>
<dbReference type="UniPathway" id="UPA00189">
    <property type="reaction ID" value="UER00296"/>
</dbReference>
<dbReference type="InterPro" id="IPR017926">
    <property type="entry name" value="GATASE"/>
</dbReference>
<dbReference type="PRINTS" id="PR00096">
    <property type="entry name" value="GATASE"/>
</dbReference>
<dbReference type="AlphaFoldDB" id="A0A4V0YZQ4"/>
<keyword evidence="3 9" id="KW-0436">Ligase</keyword>
<organism evidence="12 13">
    <name type="scientific">Ktedonosporobacter rubrisoli</name>
    <dbReference type="NCBI Taxonomy" id="2509675"/>
    <lineage>
        <taxon>Bacteria</taxon>
        <taxon>Bacillati</taxon>
        <taxon>Chloroflexota</taxon>
        <taxon>Ktedonobacteria</taxon>
        <taxon>Ktedonobacterales</taxon>
        <taxon>Ktedonosporobacteraceae</taxon>
        <taxon>Ktedonosporobacter</taxon>
    </lineage>
</organism>
<keyword evidence="5 9" id="KW-0332">GMP biosynthesis</keyword>
<dbReference type="Pfam" id="PF00958">
    <property type="entry name" value="GMP_synt_C"/>
    <property type="match status" value="1"/>
</dbReference>
<evidence type="ECO:0000256" key="10">
    <source>
        <dbReference type="PROSITE-ProRule" id="PRU00886"/>
    </source>
</evidence>
<dbReference type="FunFam" id="3.40.50.620:FF:000001">
    <property type="entry name" value="GMP synthase [glutamine-hydrolyzing]"/>
    <property type="match status" value="1"/>
</dbReference>
<dbReference type="NCBIfam" id="NF000848">
    <property type="entry name" value="PRK00074.1"/>
    <property type="match status" value="1"/>
</dbReference>
<feature type="active site" evidence="9">
    <location>
        <position position="193"/>
    </location>
</feature>
<dbReference type="Proteomes" id="UP000290365">
    <property type="component" value="Chromosome"/>
</dbReference>
<dbReference type="InterPro" id="IPR001674">
    <property type="entry name" value="GMP_synth_C"/>
</dbReference>
<evidence type="ECO:0000256" key="1">
    <source>
        <dbReference type="ARBA" id="ARBA00002332"/>
    </source>
</evidence>
<sequence length="542" mass="59440">MYSTERRQAIIVLDFGSQYSRLITRRVRESHVYSELVPANTTLAELQQKPYLDIKGFILSGGPSSVYDDDAPICDPAILQSGLPILGICYGMHILANQLGGHVAPAQGRREYGPATIDVPPNAGDDEQAFRIFAGLAEQFGASKQDSLHLPVWMSHGDSVDQLPAGFRVLACTESNPVAVIAHPQGLIGLQFHPEVTHTKQGKELINNFLFRICACAGDWTSGSVIEETVEQIRSRIGSERVLCALSGGVDSAVAALLIHRAVGDQLTCVFVDTGCLRAGEREQVVETFSGHLHIPLVVVDAKRRFLARLADVVDPEQKRKIIGEEFIRVFEEEAERLAEQKGPIAFLAQGTLYPDVIESTSHDTASTAKRIKTHHNVGGLPEDIKFKLVEPLRTLFKDEVREIGQALGLPEEWVWRHPFPGPGLAIRVIGPVDEGRLDVLRAADKVVIEEIRKAGIYRELGQAFAVLTPIQSVGVMGDGRTYANVVAVRAVTTGDFMTADWARLSPDLLARISHRLVNEVPGVNRVVYDITSKPPATIEWE</sequence>
<dbReference type="InterPro" id="IPR029062">
    <property type="entry name" value="Class_I_gatase-like"/>
</dbReference>
<feature type="binding site" evidence="10">
    <location>
        <begin position="247"/>
        <end position="253"/>
    </location>
    <ligand>
        <name>ATP</name>
        <dbReference type="ChEBI" id="CHEBI:30616"/>
    </ligand>
</feature>
<evidence type="ECO:0000256" key="5">
    <source>
        <dbReference type="ARBA" id="ARBA00022749"/>
    </source>
</evidence>
<comment type="function">
    <text evidence="1 9">Catalyzes the synthesis of GMP from XMP.</text>
</comment>
<dbReference type="HAMAP" id="MF_00344">
    <property type="entry name" value="GMP_synthase"/>
    <property type="match status" value="1"/>
</dbReference>
<comment type="pathway">
    <text evidence="2 9">Purine metabolism; GMP biosynthesis; GMP from XMP (L-Gln route): step 1/1.</text>
</comment>
<comment type="subunit">
    <text evidence="9">Homodimer.</text>
</comment>
<evidence type="ECO:0000256" key="2">
    <source>
        <dbReference type="ARBA" id="ARBA00005153"/>
    </source>
</evidence>
<evidence type="ECO:0000259" key="11">
    <source>
        <dbReference type="PROSITE" id="PS51553"/>
    </source>
</evidence>
<gene>
    <name evidence="9 12" type="primary">guaA</name>
    <name evidence="12" type="ORF">EPA93_32985</name>
</gene>
<feature type="active site" evidence="9">
    <location>
        <position position="195"/>
    </location>
</feature>
<dbReference type="PROSITE" id="PS51273">
    <property type="entry name" value="GATASE_TYPE_1"/>
    <property type="match status" value="1"/>
</dbReference>
<dbReference type="Pfam" id="PF00117">
    <property type="entry name" value="GATase"/>
    <property type="match status" value="1"/>
</dbReference>
<evidence type="ECO:0000313" key="13">
    <source>
        <dbReference type="Proteomes" id="UP000290365"/>
    </source>
</evidence>
<dbReference type="CDD" id="cd01742">
    <property type="entry name" value="GATase1_GMP_Synthase"/>
    <property type="match status" value="1"/>
</dbReference>